<feature type="transmembrane region" description="Helical" evidence="6">
    <location>
        <begin position="81"/>
        <end position="101"/>
    </location>
</feature>
<feature type="transmembrane region" description="Helical" evidence="6">
    <location>
        <begin position="181"/>
        <end position="203"/>
    </location>
</feature>
<proteinExistence type="predicted"/>
<protein>
    <submittedName>
        <fullName evidence="7">Cytochrome c oxidase assembly factor CtaG</fullName>
    </submittedName>
</protein>
<dbReference type="NCBIfam" id="TIGR02737">
    <property type="entry name" value="caa3_CtaG"/>
    <property type="match status" value="1"/>
</dbReference>
<name>A0A415J1Q5_BACLI</name>
<evidence type="ECO:0000256" key="2">
    <source>
        <dbReference type="ARBA" id="ARBA00022475"/>
    </source>
</evidence>
<feature type="transmembrane region" description="Helical" evidence="6">
    <location>
        <begin position="148"/>
        <end position="169"/>
    </location>
</feature>
<keyword evidence="2" id="KW-1003">Cell membrane</keyword>
<keyword evidence="4 6" id="KW-1133">Transmembrane helix</keyword>
<dbReference type="Proteomes" id="UP000435910">
    <property type="component" value="Unassembled WGS sequence"/>
</dbReference>
<evidence type="ECO:0000256" key="1">
    <source>
        <dbReference type="ARBA" id="ARBA00004651"/>
    </source>
</evidence>
<dbReference type="Pfam" id="PF09678">
    <property type="entry name" value="Caa3_CtaG"/>
    <property type="match status" value="1"/>
</dbReference>
<evidence type="ECO:0000256" key="5">
    <source>
        <dbReference type="ARBA" id="ARBA00023136"/>
    </source>
</evidence>
<sequence length="300" mass="33825">MLGSLEIFGFRALWSPYFLGAVVFITALYFFLMKRLGSEGERASRKEIGLFLTAMILLYASKGSPVDLLGHIMFSAHMAQMAVLYLIVPPLIILGIPPWFWKKVIFLPIVKPLFRFFSKPLIAIIVFNGLFSMYHIPLVFDFIKTDAVYHAAITVLIFIAAFFMWWPLVHNVEELPQMSGLLKLGYIMADGILLTPACALIMFSDTALYSTYSDPSAWAEAMKLCVPLDTLSGMTLTGPEMFSSMPVLEDQQLGAIVMKILQEIVYGTFLAIIFFGWARKERAKDEKDLEEESYSPSTVH</sequence>
<evidence type="ECO:0000256" key="3">
    <source>
        <dbReference type="ARBA" id="ARBA00022692"/>
    </source>
</evidence>
<feature type="transmembrane region" description="Helical" evidence="6">
    <location>
        <begin position="44"/>
        <end position="61"/>
    </location>
</feature>
<dbReference type="AlphaFoldDB" id="A0A415J1Q5"/>
<evidence type="ECO:0000313" key="7">
    <source>
        <dbReference type="EMBL" id="QPR71718.1"/>
    </source>
</evidence>
<comment type="subcellular location">
    <subcellularLocation>
        <location evidence="1">Cell membrane</location>
        <topology evidence="1">Multi-pass membrane protein</topology>
    </subcellularLocation>
</comment>
<organism evidence="8 9">
    <name type="scientific">Bacillus licheniformis</name>
    <dbReference type="NCBI Taxonomy" id="1402"/>
    <lineage>
        <taxon>Bacteria</taxon>
        <taxon>Bacillati</taxon>
        <taxon>Bacillota</taxon>
        <taxon>Bacilli</taxon>
        <taxon>Bacillales</taxon>
        <taxon>Bacillaceae</taxon>
        <taxon>Bacillus</taxon>
    </lineage>
</organism>
<keyword evidence="3 6" id="KW-0812">Transmembrane</keyword>
<dbReference type="EMBL" id="NILC01000026">
    <property type="protein sequence ID" value="TWL25699.1"/>
    <property type="molecule type" value="Genomic_DNA"/>
</dbReference>
<evidence type="ECO:0000256" key="4">
    <source>
        <dbReference type="ARBA" id="ARBA00022989"/>
    </source>
</evidence>
<evidence type="ECO:0000313" key="9">
    <source>
        <dbReference type="Proteomes" id="UP000435910"/>
    </source>
</evidence>
<keyword evidence="5 6" id="KW-0472">Membrane</keyword>
<feature type="transmembrane region" description="Helical" evidence="6">
    <location>
        <begin position="113"/>
        <end position="136"/>
    </location>
</feature>
<dbReference type="Proteomes" id="UP000595038">
    <property type="component" value="Chromosome"/>
</dbReference>
<evidence type="ECO:0000313" key="8">
    <source>
        <dbReference type="EMBL" id="TWL25699.1"/>
    </source>
</evidence>
<dbReference type="InterPro" id="IPR014108">
    <property type="entry name" value="Caa3-assmbl_CtaG"/>
</dbReference>
<dbReference type="InterPro" id="IPR019108">
    <property type="entry name" value="Caa3_assmbl_CtaG-rel"/>
</dbReference>
<reference evidence="7 10" key="2">
    <citation type="submission" date="2020-12" db="EMBL/GenBank/DDBJ databases">
        <title>FDA dAtabase for Regulatory Grade micrObial Sequences (FDA-ARGOS): Supporting development and validation of Infectious Disease Dx tests.</title>
        <authorList>
            <person name="Nelson B."/>
            <person name="Plummer A."/>
            <person name="Tallon L."/>
            <person name="Sadzewicz L."/>
            <person name="Zhao X."/>
            <person name="Boylan J."/>
            <person name="Ott S."/>
            <person name="Bowen H."/>
            <person name="Vavikolanu K."/>
            <person name="Mehta A."/>
            <person name="Aluvathingal J."/>
            <person name="Nadendla S."/>
            <person name="Myers T."/>
            <person name="Yan Y."/>
            <person name="Sichtig H."/>
        </authorList>
    </citation>
    <scope>NUCLEOTIDE SEQUENCE [LARGE SCALE GENOMIC DNA]</scope>
    <source>
        <strain evidence="7 10">FDAARGOS_923</strain>
    </source>
</reference>
<evidence type="ECO:0000256" key="6">
    <source>
        <dbReference type="SAM" id="Phobius"/>
    </source>
</evidence>
<gene>
    <name evidence="7" type="primary">ctaG</name>
    <name evidence="8" type="ORF">CHCC16736_4582</name>
    <name evidence="7" type="ORF">I6G80_18105</name>
</gene>
<accession>A0A415J1Q5</accession>
<reference evidence="8 9" key="1">
    <citation type="submission" date="2019-06" db="EMBL/GenBank/DDBJ databases">
        <title>Genome sequence analysis of &gt;100 Bacillus licheniformis strains suggests intrinsic resistance to this species.</title>
        <authorList>
            <person name="Wels M."/>
            <person name="Siezen R.J."/>
            <person name="Johansen E."/>
            <person name="Stuer-Lauridsen B."/>
            <person name="Bjerre K."/>
            <person name="Nielsen B.K.K."/>
        </authorList>
    </citation>
    <scope>NUCLEOTIDE SEQUENCE [LARGE SCALE GENOMIC DNA]</scope>
    <source>
        <strain evidence="8 9">BAC-16736</strain>
    </source>
</reference>
<evidence type="ECO:0000313" key="10">
    <source>
        <dbReference type="Proteomes" id="UP000595038"/>
    </source>
</evidence>
<feature type="transmembrane region" description="Helical" evidence="6">
    <location>
        <begin position="253"/>
        <end position="277"/>
    </location>
</feature>
<dbReference type="GO" id="GO:0005886">
    <property type="term" value="C:plasma membrane"/>
    <property type="evidence" value="ECO:0007669"/>
    <property type="project" value="UniProtKB-SubCell"/>
</dbReference>
<feature type="transmembrane region" description="Helical" evidence="6">
    <location>
        <begin position="12"/>
        <end position="32"/>
    </location>
</feature>
<dbReference type="EMBL" id="CP065647">
    <property type="protein sequence ID" value="QPR71718.1"/>
    <property type="molecule type" value="Genomic_DNA"/>
</dbReference>